<organism evidence="1 2">
    <name type="scientific">Mesocestoides corti</name>
    <name type="common">Flatworm</name>
    <dbReference type="NCBI Taxonomy" id="53468"/>
    <lineage>
        <taxon>Eukaryota</taxon>
        <taxon>Metazoa</taxon>
        <taxon>Spiralia</taxon>
        <taxon>Lophotrochozoa</taxon>
        <taxon>Platyhelminthes</taxon>
        <taxon>Cestoda</taxon>
        <taxon>Eucestoda</taxon>
        <taxon>Cyclophyllidea</taxon>
        <taxon>Mesocestoididae</taxon>
        <taxon>Mesocestoides</taxon>
    </lineage>
</organism>
<evidence type="ECO:0000313" key="1">
    <source>
        <dbReference type="EMBL" id="VDD77163.1"/>
    </source>
</evidence>
<gene>
    <name evidence="1" type="ORF">MCOS_LOCUS3166</name>
</gene>
<dbReference type="EMBL" id="UXSR01000654">
    <property type="protein sequence ID" value="VDD77163.1"/>
    <property type="molecule type" value="Genomic_DNA"/>
</dbReference>
<proteinExistence type="predicted"/>
<keyword evidence="2" id="KW-1185">Reference proteome</keyword>
<protein>
    <submittedName>
        <fullName evidence="1">Uncharacterized protein</fullName>
    </submittedName>
</protein>
<sequence>MAKQLPSIPGNQRLVSEEDNAAIALNLRSVSGQRSPNAFKLVTTSGGDDGNAAKDVAQAGHLDDVQGSGDEHDGISSVAASAFEVDGGVPLPIITLPEVPHSGCLPILLACLVLSNRSLFVMGHPSLSSNICVQRRDPTAATPSLTFANPTYTMRCSNYCLLEIPNCFIVGTHWFFLIMNVKPAFRTARPPALAQNWCCFFESRQITQLLRHFDPTRVMQFCPVYNLCELHHPPLRNWWQKRPPPHRQ</sequence>
<reference evidence="1 2" key="1">
    <citation type="submission" date="2018-10" db="EMBL/GenBank/DDBJ databases">
        <authorList>
            <consortium name="Pathogen Informatics"/>
        </authorList>
    </citation>
    <scope>NUCLEOTIDE SEQUENCE [LARGE SCALE GENOMIC DNA]</scope>
</reference>
<accession>A0A0R3U8G2</accession>
<dbReference type="Proteomes" id="UP000267029">
    <property type="component" value="Unassembled WGS sequence"/>
</dbReference>
<evidence type="ECO:0000313" key="2">
    <source>
        <dbReference type="Proteomes" id="UP000267029"/>
    </source>
</evidence>
<dbReference type="AlphaFoldDB" id="A0A0R3U8G2"/>
<name>A0A0R3U8G2_MESCO</name>